<feature type="domain" description="ABC transmembrane type-1" evidence="8">
    <location>
        <begin position="199"/>
        <end position="393"/>
    </location>
</feature>
<feature type="transmembrane region" description="Helical" evidence="7">
    <location>
        <begin position="111"/>
        <end position="131"/>
    </location>
</feature>
<keyword evidence="6 7" id="KW-0472">Membrane</keyword>
<feature type="transmembrane region" description="Helical" evidence="7">
    <location>
        <begin position="137"/>
        <end position="154"/>
    </location>
</feature>
<dbReference type="EMBL" id="MLAW01000044">
    <property type="protein sequence ID" value="OJJ21965.1"/>
    <property type="molecule type" value="Genomic_DNA"/>
</dbReference>
<evidence type="ECO:0000256" key="3">
    <source>
        <dbReference type="ARBA" id="ARBA00022475"/>
    </source>
</evidence>
<dbReference type="GO" id="GO:0006865">
    <property type="term" value="P:amino acid transport"/>
    <property type="evidence" value="ECO:0007669"/>
    <property type="project" value="TreeGrafter"/>
</dbReference>
<dbReference type="AlphaFoldDB" id="A0A1L9QMA5"/>
<dbReference type="CDD" id="cd06261">
    <property type="entry name" value="TM_PBP2"/>
    <property type="match status" value="1"/>
</dbReference>
<proteinExistence type="inferred from homology"/>
<feature type="transmembrane region" description="Helical" evidence="7">
    <location>
        <begin position="234"/>
        <end position="258"/>
    </location>
</feature>
<evidence type="ECO:0000256" key="7">
    <source>
        <dbReference type="RuleBase" id="RU363032"/>
    </source>
</evidence>
<dbReference type="PANTHER" id="PTHR30614">
    <property type="entry name" value="MEMBRANE COMPONENT OF AMINO ACID ABC TRANSPORTER"/>
    <property type="match status" value="1"/>
</dbReference>
<comment type="similarity">
    <text evidence="7">Belongs to the binding-protein-dependent transport system permease family.</text>
</comment>
<dbReference type="Gene3D" id="1.10.3720.10">
    <property type="entry name" value="MetI-like"/>
    <property type="match status" value="1"/>
</dbReference>
<protein>
    <submittedName>
        <fullName evidence="9">Amino acid ABC transporter permease</fullName>
    </submittedName>
</protein>
<dbReference type="PROSITE" id="PS50928">
    <property type="entry name" value="ABC_TM1"/>
    <property type="match status" value="1"/>
</dbReference>
<feature type="transmembrane region" description="Helical" evidence="7">
    <location>
        <begin position="84"/>
        <end position="104"/>
    </location>
</feature>
<feature type="transmembrane region" description="Helical" evidence="7">
    <location>
        <begin position="199"/>
        <end position="222"/>
    </location>
</feature>
<dbReference type="Pfam" id="PF00528">
    <property type="entry name" value="BPD_transp_1"/>
    <property type="match status" value="1"/>
</dbReference>
<gene>
    <name evidence="9" type="ORF">BI308_19985</name>
</gene>
<keyword evidence="4 7" id="KW-0812">Transmembrane</keyword>
<evidence type="ECO:0000256" key="6">
    <source>
        <dbReference type="ARBA" id="ARBA00023136"/>
    </source>
</evidence>
<comment type="subcellular location">
    <subcellularLocation>
        <location evidence="1 7">Cell membrane</location>
        <topology evidence="1 7">Multi-pass membrane protein</topology>
    </subcellularLocation>
</comment>
<evidence type="ECO:0000256" key="4">
    <source>
        <dbReference type="ARBA" id="ARBA00022692"/>
    </source>
</evidence>
<sequence>MTSVPSNLTDMAPPPEMRDTPVNWIKNNLLSPWYNGLITFIILGGLIALGYNFLSWSFTDAQWDVIPRNLHLLMVGRYPSEEYWRLWILVALISVFSGLSWGVIVRSLTLFSRNILIGLGIAALGCVITPTPIVYRALLVGCLVAIAGSAWIGQQVGNVQPALGKWVSFGWFGVFLIGLWLIGGGLGLTPVGTNEWQGLLLTVLMAIVGITLSFPIGLIAALGRRSSLPVVKALSIAYIEIIRGVPLITILFMGQVMIPLFLPEGMRPDRVIRAIVGLTLFSSAYLAENVRGGLQAIPKGQAEASRALGLSTPLTLILIVLPQALKAVIPAMVGQFISLFQDTTLLAITGLVELLGISNSILANPKFLGRFSEVYLFVGVLFWVFCYAMSAASRWVEGKLNTEHR</sequence>
<keyword evidence="10" id="KW-1185">Reference proteome</keyword>
<feature type="transmembrane region" description="Helical" evidence="7">
    <location>
        <begin position="374"/>
        <end position="396"/>
    </location>
</feature>
<keyword evidence="5 7" id="KW-1133">Transmembrane helix</keyword>
<dbReference type="NCBIfam" id="TIGR01726">
    <property type="entry name" value="HEQRo_perm_3TM"/>
    <property type="match status" value="1"/>
</dbReference>
<dbReference type="InterPro" id="IPR043429">
    <property type="entry name" value="ArtM/GltK/GlnP/TcyL/YhdX-like"/>
</dbReference>
<evidence type="ECO:0000256" key="1">
    <source>
        <dbReference type="ARBA" id="ARBA00004651"/>
    </source>
</evidence>
<feature type="transmembrane region" description="Helical" evidence="7">
    <location>
        <begin position="33"/>
        <end position="54"/>
    </location>
</feature>
<keyword evidence="2 7" id="KW-0813">Transport</keyword>
<evidence type="ECO:0000256" key="2">
    <source>
        <dbReference type="ARBA" id="ARBA00022448"/>
    </source>
</evidence>
<name>A0A1L9QMA5_9CYAN</name>
<dbReference type="InterPro" id="IPR010065">
    <property type="entry name" value="AA_ABC_transptr_permease_3TM"/>
</dbReference>
<reference evidence="9" key="1">
    <citation type="submission" date="2016-10" db="EMBL/GenBank/DDBJ databases">
        <title>CRISPR-Cas defence system in Roseofilum reptotaenium: evidence of a bacteriophage-cyanobacterium arms race in the coral black band disease.</title>
        <authorList>
            <person name="Buerger P."/>
            <person name="Wood-Charlson E.M."/>
            <person name="Weynberg K.D."/>
            <person name="Willis B."/>
            <person name="Van Oppen M.J."/>
        </authorList>
    </citation>
    <scope>NUCLEOTIDE SEQUENCE [LARGE SCALE GENOMIC DNA]</scope>
    <source>
        <strain evidence="9">AO1-A</strain>
    </source>
</reference>
<feature type="transmembrane region" description="Helical" evidence="7">
    <location>
        <begin position="307"/>
        <end position="325"/>
    </location>
</feature>
<dbReference type="PANTHER" id="PTHR30614:SF41">
    <property type="entry name" value="INNER MEMBRANE AMINO-ACID ABC TRANSPORTER PERMEASE PROTEIN YHDY"/>
    <property type="match status" value="1"/>
</dbReference>
<dbReference type="STRING" id="1925591.BI308_19985"/>
<dbReference type="InterPro" id="IPR035906">
    <property type="entry name" value="MetI-like_sf"/>
</dbReference>
<comment type="caution">
    <text evidence="9">The sequence shown here is derived from an EMBL/GenBank/DDBJ whole genome shotgun (WGS) entry which is preliminary data.</text>
</comment>
<evidence type="ECO:0000313" key="10">
    <source>
        <dbReference type="Proteomes" id="UP000183940"/>
    </source>
</evidence>
<accession>A0A1L9QMA5</accession>
<keyword evidence="3" id="KW-1003">Cell membrane</keyword>
<feature type="transmembrane region" description="Helical" evidence="7">
    <location>
        <begin position="166"/>
        <end position="187"/>
    </location>
</feature>
<organism evidence="9 10">
    <name type="scientific">Roseofilum reptotaenium AO1-A</name>
    <dbReference type="NCBI Taxonomy" id="1925591"/>
    <lineage>
        <taxon>Bacteria</taxon>
        <taxon>Bacillati</taxon>
        <taxon>Cyanobacteriota</taxon>
        <taxon>Cyanophyceae</taxon>
        <taxon>Desertifilales</taxon>
        <taxon>Desertifilaceae</taxon>
        <taxon>Roseofilum</taxon>
    </lineage>
</organism>
<dbReference type="GO" id="GO:0043190">
    <property type="term" value="C:ATP-binding cassette (ABC) transporter complex"/>
    <property type="evidence" value="ECO:0007669"/>
    <property type="project" value="InterPro"/>
</dbReference>
<dbReference type="InterPro" id="IPR000515">
    <property type="entry name" value="MetI-like"/>
</dbReference>
<feature type="transmembrane region" description="Helical" evidence="7">
    <location>
        <begin position="345"/>
        <end position="362"/>
    </location>
</feature>
<dbReference type="Proteomes" id="UP000183940">
    <property type="component" value="Unassembled WGS sequence"/>
</dbReference>
<evidence type="ECO:0000259" key="8">
    <source>
        <dbReference type="PROSITE" id="PS50928"/>
    </source>
</evidence>
<evidence type="ECO:0000313" key="9">
    <source>
        <dbReference type="EMBL" id="OJJ21965.1"/>
    </source>
</evidence>
<dbReference type="SUPFAM" id="SSF161098">
    <property type="entry name" value="MetI-like"/>
    <property type="match status" value="1"/>
</dbReference>
<evidence type="ECO:0000256" key="5">
    <source>
        <dbReference type="ARBA" id="ARBA00022989"/>
    </source>
</evidence>
<dbReference type="GO" id="GO:0022857">
    <property type="term" value="F:transmembrane transporter activity"/>
    <property type="evidence" value="ECO:0007669"/>
    <property type="project" value="InterPro"/>
</dbReference>